<feature type="transmembrane region" description="Helical" evidence="6">
    <location>
        <begin position="183"/>
        <end position="204"/>
    </location>
</feature>
<evidence type="ECO:0000313" key="9">
    <source>
        <dbReference type="Proteomes" id="UP001470230"/>
    </source>
</evidence>
<comment type="subcellular location">
    <subcellularLocation>
        <location evidence="6">Cell membrane</location>
        <topology evidence="6">Multi-pass membrane protein</topology>
    </subcellularLocation>
    <subcellularLocation>
        <location evidence="1">Membrane</location>
        <topology evidence="1">Multi-pass membrane protein</topology>
    </subcellularLocation>
</comment>
<keyword evidence="5 6" id="KW-0472">Membrane</keyword>
<dbReference type="EMBL" id="JAPFFF010000016">
    <property type="protein sequence ID" value="KAK8864983.1"/>
    <property type="molecule type" value="Genomic_DNA"/>
</dbReference>
<dbReference type="PANTHER" id="PTHR12385:SF4">
    <property type="entry name" value="PROTEIN PNS1"/>
    <property type="match status" value="1"/>
</dbReference>
<feature type="compositionally biased region" description="Low complexity" evidence="7">
    <location>
        <begin position="23"/>
        <end position="36"/>
    </location>
</feature>
<evidence type="ECO:0000256" key="6">
    <source>
        <dbReference type="RuleBase" id="RU368066"/>
    </source>
</evidence>
<keyword evidence="3 6" id="KW-0812">Transmembrane</keyword>
<evidence type="ECO:0000256" key="2">
    <source>
        <dbReference type="ARBA" id="ARBA00007168"/>
    </source>
</evidence>
<dbReference type="InterPro" id="IPR007603">
    <property type="entry name" value="Choline_transptr-like"/>
</dbReference>
<feature type="transmembrane region" description="Helical" evidence="6">
    <location>
        <begin position="472"/>
        <end position="491"/>
    </location>
</feature>
<dbReference type="Proteomes" id="UP001470230">
    <property type="component" value="Unassembled WGS sequence"/>
</dbReference>
<feature type="transmembrane region" description="Helical" evidence="6">
    <location>
        <begin position="403"/>
        <end position="421"/>
    </location>
</feature>
<comment type="similarity">
    <text evidence="2 6">Belongs to the CTL (choline transporter-like) family.</text>
</comment>
<feature type="compositionally biased region" description="Polar residues" evidence="7">
    <location>
        <begin position="37"/>
        <end position="58"/>
    </location>
</feature>
<feature type="transmembrane region" description="Helical" evidence="6">
    <location>
        <begin position="211"/>
        <end position="233"/>
    </location>
</feature>
<evidence type="ECO:0000256" key="1">
    <source>
        <dbReference type="ARBA" id="ARBA00004141"/>
    </source>
</evidence>
<protein>
    <recommendedName>
        <fullName evidence="6">Choline transporter-like protein</fullName>
    </recommendedName>
</protein>
<feature type="transmembrane region" description="Helical" evidence="6">
    <location>
        <begin position="503"/>
        <end position="524"/>
    </location>
</feature>
<evidence type="ECO:0000256" key="3">
    <source>
        <dbReference type="ARBA" id="ARBA00022692"/>
    </source>
</evidence>
<comment type="function">
    <text evidence="6">Choline transporter.</text>
</comment>
<feature type="transmembrane region" description="Helical" evidence="6">
    <location>
        <begin position="128"/>
        <end position="148"/>
    </location>
</feature>
<comment type="caution">
    <text evidence="8">The sequence shown here is derived from an EMBL/GenBank/DDBJ whole genome shotgun (WGS) entry which is preliminary data.</text>
</comment>
<reference evidence="8 9" key="1">
    <citation type="submission" date="2024-04" db="EMBL/GenBank/DDBJ databases">
        <title>Tritrichomonas musculus Genome.</title>
        <authorList>
            <person name="Alves-Ferreira E."/>
            <person name="Grigg M."/>
            <person name="Lorenzi H."/>
            <person name="Galac M."/>
        </authorList>
    </citation>
    <scope>NUCLEOTIDE SEQUENCE [LARGE SCALE GENOMIC DNA]</scope>
    <source>
        <strain evidence="8 9">EAF2021</strain>
    </source>
</reference>
<keyword evidence="4 6" id="KW-1133">Transmembrane helix</keyword>
<gene>
    <name evidence="8" type="ORF">M9Y10_010511</name>
</gene>
<evidence type="ECO:0000256" key="4">
    <source>
        <dbReference type="ARBA" id="ARBA00022989"/>
    </source>
</evidence>
<feature type="transmembrane region" description="Helical" evidence="6">
    <location>
        <begin position="239"/>
        <end position="261"/>
    </location>
</feature>
<sequence>MSNNPIYNQPLTGDQNYSQFHQQYPQSPYTQPSYTQNGYPQYGNYQENLNPQGYSPTYTPSFTPQQQYANNTYNYDMEHIQYQPMTIDNWSQIPNDPSPYSQMWESPQSFQPQTFSINTKSNHRYNDLGWLIAFWINFAATVGVIAWICISYKDYLSNDDYRPNYYNNNRHDDEPGDLDSNDLLKTLGFGFLIAVALNIFHYCFCTFAPVAYIHVGLIVNIIVSILLCILPVLTGNYWFILYPVINVLFSICIYCCCRKYIKLSAEILRVTCKILCRYPSYFFLVFLESIWESVICVAFTLAFYFVSAANITYFIYIYLVFSYFWITITFGYVTYMIGAGLGSSWYFLNNTEYFPSSPVWESFKRSMTTSFGSASLAGFLLAVVNTLRAIIQSGDTSSDNSTTAMVLCVLKCIALCILNVLEACISFINRYALIYCATFGVPFKEGCRRWCELSCHKFVDVIMSGNCISLSLVYNGLVFVVGAGLLGYGLGYLLYKDTDKVETAELIICIFAVCFTLSIFAIFLQPVSTVSDTLLVCFAEEPNQMKTADNSLYEKLKEFYSEALNERL</sequence>
<keyword evidence="9" id="KW-1185">Reference proteome</keyword>
<accession>A0ABR2IM48</accession>
<evidence type="ECO:0000256" key="5">
    <source>
        <dbReference type="ARBA" id="ARBA00023136"/>
    </source>
</evidence>
<feature type="transmembrane region" description="Helical" evidence="6">
    <location>
        <begin position="281"/>
        <end position="307"/>
    </location>
</feature>
<proteinExistence type="inferred from homology"/>
<feature type="transmembrane region" description="Helical" evidence="6">
    <location>
        <begin position="313"/>
        <end position="335"/>
    </location>
</feature>
<feature type="region of interest" description="Disordered" evidence="7">
    <location>
        <begin position="23"/>
        <end position="58"/>
    </location>
</feature>
<evidence type="ECO:0000313" key="8">
    <source>
        <dbReference type="EMBL" id="KAK8864983.1"/>
    </source>
</evidence>
<dbReference type="Pfam" id="PF04515">
    <property type="entry name" value="Choline_transpo"/>
    <property type="match status" value="1"/>
</dbReference>
<evidence type="ECO:0000256" key="7">
    <source>
        <dbReference type="SAM" id="MobiDB-lite"/>
    </source>
</evidence>
<feature type="transmembrane region" description="Helical" evidence="6">
    <location>
        <begin position="371"/>
        <end position="391"/>
    </location>
</feature>
<name>A0ABR2IM48_9EUKA</name>
<dbReference type="PANTHER" id="PTHR12385">
    <property type="entry name" value="CHOLINE TRANSPORTER-LIKE (SLC FAMILY 44)"/>
    <property type="match status" value="1"/>
</dbReference>
<organism evidence="8 9">
    <name type="scientific">Tritrichomonas musculus</name>
    <dbReference type="NCBI Taxonomy" id="1915356"/>
    <lineage>
        <taxon>Eukaryota</taxon>
        <taxon>Metamonada</taxon>
        <taxon>Parabasalia</taxon>
        <taxon>Tritrichomonadida</taxon>
        <taxon>Tritrichomonadidae</taxon>
        <taxon>Tritrichomonas</taxon>
    </lineage>
</organism>